<feature type="transmembrane region" description="Helical" evidence="2">
    <location>
        <begin position="147"/>
        <end position="164"/>
    </location>
</feature>
<dbReference type="InterPro" id="IPR013736">
    <property type="entry name" value="Xaa-Pro_dipept_C"/>
</dbReference>
<dbReference type="SMART" id="SM00939">
    <property type="entry name" value="PepX_C"/>
    <property type="match status" value="1"/>
</dbReference>
<keyword evidence="1 4" id="KW-0378">Hydrolase</keyword>
<keyword evidence="2" id="KW-1133">Transmembrane helix</keyword>
<protein>
    <submittedName>
        <fullName evidence="4">Cocaine esterase</fullName>
        <ecNumber evidence="4">3.1.1.84</ecNumber>
    </submittedName>
</protein>
<evidence type="ECO:0000256" key="2">
    <source>
        <dbReference type="SAM" id="Phobius"/>
    </source>
</evidence>
<dbReference type="AlphaFoldDB" id="A0A1E3A5A4"/>
<evidence type="ECO:0000256" key="1">
    <source>
        <dbReference type="ARBA" id="ARBA00022801"/>
    </source>
</evidence>
<dbReference type="Pfam" id="PF02129">
    <property type="entry name" value="Peptidase_S15"/>
    <property type="match status" value="1"/>
</dbReference>
<feature type="domain" description="Xaa-Pro dipeptidyl-peptidase C-terminal" evidence="3">
    <location>
        <begin position="318"/>
        <end position="568"/>
    </location>
</feature>
<accession>A0A1E3A5A4</accession>
<evidence type="ECO:0000313" key="5">
    <source>
        <dbReference type="Proteomes" id="UP000094067"/>
    </source>
</evidence>
<comment type="caution">
    <text evidence="4">The sequence shown here is derived from an EMBL/GenBank/DDBJ whole genome shotgun (WGS) entry which is preliminary data.</text>
</comment>
<dbReference type="PANTHER" id="PTHR43056">
    <property type="entry name" value="PEPTIDASE S9 PROLYL OLIGOPEPTIDASE"/>
    <property type="match status" value="1"/>
</dbReference>
<dbReference type="Pfam" id="PF08530">
    <property type="entry name" value="PepX_C"/>
    <property type="match status" value="1"/>
</dbReference>
<dbReference type="SUPFAM" id="SSF49785">
    <property type="entry name" value="Galactose-binding domain-like"/>
    <property type="match status" value="1"/>
</dbReference>
<proteinExistence type="predicted"/>
<dbReference type="Gene3D" id="2.60.120.260">
    <property type="entry name" value="Galactose-binding domain-like"/>
    <property type="match status" value="1"/>
</dbReference>
<dbReference type="InterPro" id="IPR029058">
    <property type="entry name" value="AB_hydrolase_fold"/>
</dbReference>
<dbReference type="SUPFAM" id="SSF53474">
    <property type="entry name" value="alpha/beta-Hydrolases"/>
    <property type="match status" value="1"/>
</dbReference>
<reference evidence="4 5" key="1">
    <citation type="submission" date="2016-07" db="EMBL/GenBank/DDBJ databases">
        <title>Characterization of isolates of Eisenbergiella tayi derived from blood cultures, using whole genome sequencing.</title>
        <authorList>
            <person name="Burdz T."/>
            <person name="Wiebe D."/>
            <person name="Huynh C."/>
            <person name="Bernard K."/>
        </authorList>
    </citation>
    <scope>NUCLEOTIDE SEQUENCE [LARGE SCALE GENOMIC DNA]</scope>
    <source>
        <strain evidence="4 5">NML 110608</strain>
    </source>
</reference>
<dbReference type="InterPro" id="IPR005674">
    <property type="entry name" value="CocE/Ser_esterase"/>
</dbReference>
<gene>
    <name evidence="4" type="primary">cocE</name>
    <name evidence="4" type="ORF">BEI61_04379</name>
</gene>
<dbReference type="NCBIfam" id="TIGR00976">
    <property type="entry name" value="CocE_NonD"/>
    <property type="match status" value="1"/>
</dbReference>
<dbReference type="Gene3D" id="3.40.50.1820">
    <property type="entry name" value="alpha/beta hydrolase"/>
    <property type="match status" value="1"/>
</dbReference>
<dbReference type="PANTHER" id="PTHR43056:SF10">
    <property type="entry name" value="COCE_NOND FAMILY, PUTATIVE (AFU_ORTHOLOGUE AFUA_7G00600)-RELATED"/>
    <property type="match status" value="1"/>
</dbReference>
<keyword evidence="2" id="KW-0812">Transmembrane</keyword>
<evidence type="ECO:0000259" key="3">
    <source>
        <dbReference type="SMART" id="SM00939"/>
    </source>
</evidence>
<name>A0A1E3A5A4_9FIRM</name>
<dbReference type="RefSeq" id="WP_069154020.1">
    <property type="nucleotide sequence ID" value="NZ_MCGH01000003.1"/>
</dbReference>
<dbReference type="InterPro" id="IPR008979">
    <property type="entry name" value="Galactose-bd-like_sf"/>
</dbReference>
<organism evidence="4 5">
    <name type="scientific">Eisenbergiella tayi</name>
    <dbReference type="NCBI Taxonomy" id="1432052"/>
    <lineage>
        <taxon>Bacteria</taxon>
        <taxon>Bacillati</taxon>
        <taxon>Bacillota</taxon>
        <taxon>Clostridia</taxon>
        <taxon>Lachnospirales</taxon>
        <taxon>Lachnospiraceae</taxon>
        <taxon>Eisenbergiella</taxon>
    </lineage>
</organism>
<sequence>MRENIKILYDIPVTMKDGTVLYCDVYRPDNEKKYPAIVNRTPYLKDNINPLSGYMHAHKLAARGYNVVIQDVRGSANSEGILDPSGHQDEDGFDTIEAIAAMEWCDGNVGMMGESYHGFSQLAAARAQPPHLKAICPFQTSWTKFPAVYGFGIFSPVLFFWIYGRAFDNEKYHPVLSEETKRVMKKYLKDSEEQLRFRPLKDMPAACIDEIPMLSFQRELLENITNIDYLKEIGRTEGFEQVQVPAFELTGWNDFLRDETIYNYVEFKKRGGNERVRKGGRLIVGPWQHGDVLSDSLLGQYFGEEAGGDAIDISGKIADWYDFWIKGKDSEFMSGNPVHLFVMGINQWRTEKDWPVPDTCYKKMYLHSEGHSNTMKGDGRLSWDRPGDEPEDCYTYDPDNPVPSEIKPTKEYPYAAVTQDQRVNENRDDVLVYTTEPLNGELEIIGPVEAYIYASSSAVDTDYVCKLIDVWEDGTAFCLMKKLVRARYRNGRKEELLEPGKIYEYRIPVGNTAIVLKKGHALRMEVTSSLFPDADCNLNTGGRAGYEAAGKKAVQKIFHCEEYPSCIVLPAGKNVSK</sequence>
<evidence type="ECO:0000313" key="4">
    <source>
        <dbReference type="EMBL" id="ODM03581.1"/>
    </source>
</evidence>
<dbReference type="Gene3D" id="1.10.3020.10">
    <property type="entry name" value="alpha-amino acid ester hydrolase ( Helical cap domain)"/>
    <property type="match status" value="1"/>
</dbReference>
<dbReference type="EMBL" id="MCGH01000003">
    <property type="protein sequence ID" value="ODM03581.1"/>
    <property type="molecule type" value="Genomic_DNA"/>
</dbReference>
<dbReference type="Proteomes" id="UP000094067">
    <property type="component" value="Unassembled WGS sequence"/>
</dbReference>
<dbReference type="InterPro" id="IPR050585">
    <property type="entry name" value="Xaa-Pro_dipeptidyl-ppase/CocE"/>
</dbReference>
<dbReference type="InterPro" id="IPR000383">
    <property type="entry name" value="Xaa-Pro-like_dom"/>
</dbReference>
<dbReference type="EC" id="3.1.1.84" evidence="4"/>
<keyword evidence="2" id="KW-0472">Membrane</keyword>
<dbReference type="GO" id="GO:0008239">
    <property type="term" value="F:dipeptidyl-peptidase activity"/>
    <property type="evidence" value="ECO:0007669"/>
    <property type="project" value="InterPro"/>
</dbReference>